<dbReference type="PANTHER" id="PTHR34148">
    <property type="entry name" value="ADENOSYLCOBINAMIDE-GDP RIBAZOLETRANSFERASE"/>
    <property type="match status" value="1"/>
</dbReference>
<sequence length="253" mass="28232">MLWHTSENQMIKGLILSLQFFSRIPININVDFNEKNIRYSIFFLPLVGAIIGGFGGLIYYLISPYNRLVASFLALLATIILTGGLHLDGLSDTFDGFLSNRDKERTLEIMKDSRIGAFGVLILVLLILFKFILIYSIENLPLAIILSFANSRLVVARIISYKKNARPGGLGDLFHKSNPKSLMIASGIIYMAILILLDIRYLVPLLITFLAGEYISSISYKKIDGLTGDVYGAIIELGEAVSLLSFWSVMLWI</sequence>
<organism evidence="20 21">
    <name type="scientific">Tissierella carlieri</name>
    <dbReference type="NCBI Taxonomy" id="689904"/>
    <lineage>
        <taxon>Bacteria</taxon>
        <taxon>Bacillati</taxon>
        <taxon>Bacillota</taxon>
        <taxon>Tissierellia</taxon>
        <taxon>Tissierellales</taxon>
        <taxon>Tissierellaceae</taxon>
        <taxon>Tissierella</taxon>
    </lineage>
</organism>
<keyword evidence="11 19" id="KW-0460">Magnesium</keyword>
<dbReference type="NCBIfam" id="TIGR00317">
    <property type="entry name" value="cobS"/>
    <property type="match status" value="1"/>
</dbReference>
<evidence type="ECO:0000256" key="7">
    <source>
        <dbReference type="ARBA" id="ARBA00022475"/>
    </source>
</evidence>
<evidence type="ECO:0000256" key="6">
    <source>
        <dbReference type="ARBA" id="ARBA00015850"/>
    </source>
</evidence>
<evidence type="ECO:0000256" key="14">
    <source>
        <dbReference type="ARBA" id="ARBA00025228"/>
    </source>
</evidence>
<dbReference type="HAMAP" id="MF_00719">
    <property type="entry name" value="CobS"/>
    <property type="match status" value="1"/>
</dbReference>
<comment type="cofactor">
    <cofactor evidence="1 19">
        <name>Mg(2+)</name>
        <dbReference type="ChEBI" id="CHEBI:18420"/>
    </cofactor>
</comment>
<comment type="caution">
    <text evidence="20">The sequence shown here is derived from an EMBL/GenBank/DDBJ whole genome shotgun (WGS) entry which is preliminary data.</text>
</comment>
<evidence type="ECO:0000256" key="17">
    <source>
        <dbReference type="ARBA" id="ARBA00048623"/>
    </source>
</evidence>
<dbReference type="EC" id="2.7.8.26" evidence="5 19"/>
<evidence type="ECO:0000256" key="4">
    <source>
        <dbReference type="ARBA" id="ARBA00010561"/>
    </source>
</evidence>
<protein>
    <recommendedName>
        <fullName evidence="6 19">Adenosylcobinamide-GDP ribazoletransferase</fullName>
        <ecNumber evidence="5 19">2.7.8.26</ecNumber>
    </recommendedName>
    <alternativeName>
        <fullName evidence="16 19">Cobalamin synthase</fullName>
    </alternativeName>
    <alternativeName>
        <fullName evidence="15 19">Cobalamin-5'-phosphate synthase</fullName>
    </alternativeName>
</protein>
<feature type="transmembrane region" description="Helical" evidence="19">
    <location>
        <begin position="68"/>
        <end position="87"/>
    </location>
</feature>
<keyword evidence="7 19" id="KW-1003">Cell membrane</keyword>
<name>A0ABT1S8M7_9FIRM</name>
<keyword evidence="13 19" id="KW-0472">Membrane</keyword>
<comment type="function">
    <text evidence="14 19">Joins adenosylcobinamide-GDP and alpha-ribazole to generate adenosylcobalamin (Ado-cobalamin). Also synthesizes adenosylcobalamin 5'-phosphate from adenosylcobinamide-GDP and alpha-ribazole 5'-phosphate.</text>
</comment>
<evidence type="ECO:0000256" key="13">
    <source>
        <dbReference type="ARBA" id="ARBA00023136"/>
    </source>
</evidence>
<evidence type="ECO:0000256" key="5">
    <source>
        <dbReference type="ARBA" id="ARBA00013200"/>
    </source>
</evidence>
<comment type="similarity">
    <text evidence="4 19">Belongs to the CobS family.</text>
</comment>
<gene>
    <name evidence="19 20" type="primary">cobS</name>
    <name evidence="20" type="ORF">NE686_07000</name>
</gene>
<reference evidence="20 21" key="1">
    <citation type="submission" date="2022-06" db="EMBL/GenBank/DDBJ databases">
        <title>Isolation of gut microbiota from human fecal samples.</title>
        <authorList>
            <person name="Pamer E.G."/>
            <person name="Barat B."/>
            <person name="Waligurski E."/>
            <person name="Medina S."/>
            <person name="Paddock L."/>
            <person name="Mostad J."/>
        </authorList>
    </citation>
    <scope>NUCLEOTIDE SEQUENCE [LARGE SCALE GENOMIC DNA]</scope>
    <source>
        <strain evidence="20 21">DFI.7.95</strain>
    </source>
</reference>
<proteinExistence type="inferred from homology"/>
<evidence type="ECO:0000256" key="15">
    <source>
        <dbReference type="ARBA" id="ARBA00032605"/>
    </source>
</evidence>
<keyword evidence="9 19" id="KW-0808">Transferase</keyword>
<feature type="transmembrane region" description="Helical" evidence="19">
    <location>
        <begin position="115"/>
        <end position="137"/>
    </location>
</feature>
<evidence type="ECO:0000256" key="16">
    <source>
        <dbReference type="ARBA" id="ARBA00032853"/>
    </source>
</evidence>
<comment type="catalytic activity">
    <reaction evidence="18 19">
        <text>alpha-ribazole 5'-phosphate + adenosylcob(III)inamide-GDP = adenosylcob(III)alamin 5'-phosphate + GMP + H(+)</text>
        <dbReference type="Rhea" id="RHEA:23560"/>
        <dbReference type="ChEBI" id="CHEBI:15378"/>
        <dbReference type="ChEBI" id="CHEBI:57918"/>
        <dbReference type="ChEBI" id="CHEBI:58115"/>
        <dbReference type="ChEBI" id="CHEBI:60487"/>
        <dbReference type="ChEBI" id="CHEBI:60493"/>
        <dbReference type="EC" id="2.7.8.26"/>
    </reaction>
</comment>
<dbReference type="EMBL" id="JANGAC010000004">
    <property type="protein sequence ID" value="MCQ4922824.1"/>
    <property type="molecule type" value="Genomic_DNA"/>
</dbReference>
<evidence type="ECO:0000256" key="9">
    <source>
        <dbReference type="ARBA" id="ARBA00022679"/>
    </source>
</evidence>
<comment type="pathway">
    <text evidence="3 19">Cofactor biosynthesis; adenosylcobalamin biosynthesis; adenosylcobalamin from cob(II)yrinate a,c-diamide: step 7/7.</text>
</comment>
<comment type="subcellular location">
    <subcellularLocation>
        <location evidence="2 19">Cell membrane</location>
        <topology evidence="2 19">Multi-pass membrane protein</topology>
    </subcellularLocation>
</comment>
<evidence type="ECO:0000256" key="11">
    <source>
        <dbReference type="ARBA" id="ARBA00022842"/>
    </source>
</evidence>
<evidence type="ECO:0000256" key="2">
    <source>
        <dbReference type="ARBA" id="ARBA00004651"/>
    </source>
</evidence>
<evidence type="ECO:0000256" key="1">
    <source>
        <dbReference type="ARBA" id="ARBA00001946"/>
    </source>
</evidence>
<dbReference type="InterPro" id="IPR003805">
    <property type="entry name" value="CobS"/>
</dbReference>
<evidence type="ECO:0000313" key="21">
    <source>
        <dbReference type="Proteomes" id="UP001524478"/>
    </source>
</evidence>
<feature type="transmembrane region" description="Helical" evidence="19">
    <location>
        <begin position="182"/>
        <end position="210"/>
    </location>
</feature>
<evidence type="ECO:0000256" key="18">
    <source>
        <dbReference type="ARBA" id="ARBA00049504"/>
    </source>
</evidence>
<feature type="transmembrane region" description="Helical" evidence="19">
    <location>
        <begin position="230"/>
        <end position="252"/>
    </location>
</feature>
<evidence type="ECO:0000256" key="19">
    <source>
        <dbReference type="HAMAP-Rule" id="MF_00719"/>
    </source>
</evidence>
<dbReference type="Proteomes" id="UP001524478">
    <property type="component" value="Unassembled WGS sequence"/>
</dbReference>
<keyword evidence="21" id="KW-1185">Reference proteome</keyword>
<comment type="catalytic activity">
    <reaction evidence="17 19">
        <text>alpha-ribazole + adenosylcob(III)inamide-GDP = adenosylcob(III)alamin + GMP + H(+)</text>
        <dbReference type="Rhea" id="RHEA:16049"/>
        <dbReference type="ChEBI" id="CHEBI:10329"/>
        <dbReference type="ChEBI" id="CHEBI:15378"/>
        <dbReference type="ChEBI" id="CHEBI:18408"/>
        <dbReference type="ChEBI" id="CHEBI:58115"/>
        <dbReference type="ChEBI" id="CHEBI:60487"/>
        <dbReference type="EC" id="2.7.8.26"/>
    </reaction>
</comment>
<accession>A0ABT1S8M7</accession>
<dbReference type="GO" id="GO:0051073">
    <property type="term" value="F:adenosylcobinamide-GDP ribazoletransferase activity"/>
    <property type="evidence" value="ECO:0007669"/>
    <property type="project" value="UniProtKB-EC"/>
</dbReference>
<dbReference type="PANTHER" id="PTHR34148:SF1">
    <property type="entry name" value="ADENOSYLCOBINAMIDE-GDP RIBAZOLETRANSFERASE"/>
    <property type="match status" value="1"/>
</dbReference>
<dbReference type="Pfam" id="PF02654">
    <property type="entry name" value="CobS"/>
    <property type="match status" value="1"/>
</dbReference>
<evidence type="ECO:0000256" key="10">
    <source>
        <dbReference type="ARBA" id="ARBA00022692"/>
    </source>
</evidence>
<evidence type="ECO:0000256" key="12">
    <source>
        <dbReference type="ARBA" id="ARBA00022989"/>
    </source>
</evidence>
<keyword evidence="12 19" id="KW-1133">Transmembrane helix</keyword>
<keyword evidence="10 19" id="KW-0812">Transmembrane</keyword>
<dbReference type="RefSeq" id="WP_256310955.1">
    <property type="nucleotide sequence ID" value="NZ_JANGAC010000004.1"/>
</dbReference>
<evidence type="ECO:0000256" key="8">
    <source>
        <dbReference type="ARBA" id="ARBA00022573"/>
    </source>
</evidence>
<feature type="transmembrane region" description="Helical" evidence="19">
    <location>
        <begin position="41"/>
        <end position="62"/>
    </location>
</feature>
<evidence type="ECO:0000256" key="3">
    <source>
        <dbReference type="ARBA" id="ARBA00004663"/>
    </source>
</evidence>
<keyword evidence="8 19" id="KW-0169">Cobalamin biosynthesis</keyword>
<evidence type="ECO:0000313" key="20">
    <source>
        <dbReference type="EMBL" id="MCQ4922824.1"/>
    </source>
</evidence>